<dbReference type="EMBL" id="JACHXO010000011">
    <property type="protein sequence ID" value="MBB3197301.1"/>
    <property type="molecule type" value="Genomic_DNA"/>
</dbReference>
<dbReference type="Proteomes" id="UP000574369">
    <property type="component" value="Unassembled WGS sequence"/>
</dbReference>
<dbReference type="InterPro" id="IPR041628">
    <property type="entry name" value="ChlI/MoxR_AAA_lid"/>
</dbReference>
<feature type="domain" description="ATPase AAA-3" evidence="1">
    <location>
        <begin position="165"/>
        <end position="264"/>
    </location>
</feature>
<evidence type="ECO:0000259" key="1">
    <source>
        <dbReference type="Pfam" id="PF07726"/>
    </source>
</evidence>
<accession>A0ABR6GYV6</accession>
<feature type="domain" description="ChlI/MoxR AAA lid" evidence="2">
    <location>
        <begin position="381"/>
        <end position="426"/>
    </location>
</feature>
<evidence type="ECO:0000313" key="3">
    <source>
        <dbReference type="EMBL" id="MBB3197301.1"/>
    </source>
</evidence>
<organism evidence="3 4">
    <name type="scientific">Roseateles terrae</name>
    <dbReference type="NCBI Taxonomy" id="431060"/>
    <lineage>
        <taxon>Bacteria</taxon>
        <taxon>Pseudomonadati</taxon>
        <taxon>Pseudomonadota</taxon>
        <taxon>Betaproteobacteria</taxon>
        <taxon>Burkholderiales</taxon>
        <taxon>Sphaerotilaceae</taxon>
        <taxon>Roseateles</taxon>
    </lineage>
</organism>
<dbReference type="Gene3D" id="3.40.50.300">
    <property type="entry name" value="P-loop containing nucleotide triphosphate hydrolases"/>
    <property type="match status" value="1"/>
</dbReference>
<evidence type="ECO:0000313" key="4">
    <source>
        <dbReference type="Proteomes" id="UP000574369"/>
    </source>
</evidence>
<dbReference type="RefSeq" id="WP_246410514.1">
    <property type="nucleotide sequence ID" value="NZ_JACHXO010000011.1"/>
</dbReference>
<name>A0ABR6GYV6_9BURK</name>
<dbReference type="SUPFAM" id="SSF52540">
    <property type="entry name" value="P-loop containing nucleoside triphosphate hydrolases"/>
    <property type="match status" value="1"/>
</dbReference>
<dbReference type="InterPro" id="IPR050764">
    <property type="entry name" value="CbbQ/NirQ/NorQ/GpvN"/>
</dbReference>
<gene>
    <name evidence="3" type="ORF">FHS28_004728</name>
</gene>
<comment type="caution">
    <text evidence="3">The sequence shown here is derived from an EMBL/GenBank/DDBJ whole genome shotgun (WGS) entry which is preliminary data.</text>
</comment>
<dbReference type="PANTHER" id="PTHR42759:SF1">
    <property type="entry name" value="MAGNESIUM-CHELATASE SUBUNIT CHLD"/>
    <property type="match status" value="1"/>
</dbReference>
<reference evidence="3 4" key="1">
    <citation type="submission" date="2020-08" db="EMBL/GenBank/DDBJ databases">
        <title>Genomic Encyclopedia of Type Strains, Phase III (KMG-III): the genomes of soil and plant-associated and newly described type strains.</title>
        <authorList>
            <person name="Whitman W."/>
        </authorList>
    </citation>
    <scope>NUCLEOTIDE SEQUENCE [LARGE SCALE GENOMIC DNA]</scope>
    <source>
        <strain evidence="3 4">CECT 7247</strain>
    </source>
</reference>
<sequence>MQSIALSSTRSMPAFDLFKRISRAPTNPGAAPPARQFDVADLYRGAVTTGADSATDALPLDEKLRQAYFWIVNHAIISPHYDIEFNDGPPTAFTVGDTRRTLTLPSAQSYSSFILLPLLTFATRRKCLFVGGPGRGKTASALLMGVLAGYPVRDVRRAMQHGHPQMTIADLLGNPLPGDLVNAQRMEDIRIAWRSWLGMRVKIVDEYNRIPTRTQSALLTVMGDNYAEILNHLYECPESAWYLTANDDQGGGTYQVIEALRDRIDVVVQALAFNPRFLEELQMRVEENLKPEEMVPPQIIFTEQEIDQMGEHIRAVEMPAPVRRRLEFFCSQFELLEPAGVQFEYMSKDTARLSGVEWAEVLAADNGRDRIKDLGCQTMNGVSVRNLMSLLLFAKALAYFRGQPQVELEDLRQMLPFVLHDKLQPDLEAPFFSVPGHAAYRTDRLSWLRRLFDLSCEEYDRLDLDRDDPVGRLSQTFAAGLDGVSESETRKRLAAIERLVGELVKGRKLYGPLHDDLQKLKYLHQRYTNYLHWLRTQ</sequence>
<dbReference type="Gene3D" id="1.10.8.80">
    <property type="entry name" value="Magnesium chelatase subunit I, C-Terminal domain"/>
    <property type="match status" value="1"/>
</dbReference>
<keyword evidence="4" id="KW-1185">Reference proteome</keyword>
<dbReference type="Pfam" id="PF17863">
    <property type="entry name" value="AAA_lid_2"/>
    <property type="match status" value="1"/>
</dbReference>
<protein>
    <submittedName>
        <fullName evidence="3">MoxR-like ATPase</fullName>
    </submittedName>
</protein>
<dbReference type="InterPro" id="IPR027417">
    <property type="entry name" value="P-loop_NTPase"/>
</dbReference>
<proteinExistence type="predicted"/>
<dbReference type="PANTHER" id="PTHR42759">
    <property type="entry name" value="MOXR FAMILY PROTEIN"/>
    <property type="match status" value="1"/>
</dbReference>
<dbReference type="Pfam" id="PF07726">
    <property type="entry name" value="AAA_3"/>
    <property type="match status" value="1"/>
</dbReference>
<evidence type="ECO:0000259" key="2">
    <source>
        <dbReference type="Pfam" id="PF17863"/>
    </source>
</evidence>
<dbReference type="InterPro" id="IPR011703">
    <property type="entry name" value="ATPase_AAA-3"/>
</dbReference>